<keyword evidence="12" id="KW-0032">Aminotransferase</keyword>
<feature type="active site" evidence="9">
    <location>
        <position position="171"/>
    </location>
</feature>
<dbReference type="UniPathway" id="UPA00189">
    <property type="reaction ID" value="UER00296"/>
</dbReference>
<dbReference type="EC" id="6.3.5.2" evidence="9"/>
<dbReference type="InterPro" id="IPR014729">
    <property type="entry name" value="Rossmann-like_a/b/a_fold"/>
</dbReference>
<feature type="active site" evidence="9">
    <location>
        <position position="169"/>
    </location>
</feature>
<keyword evidence="5 9" id="KW-0332">GMP biosynthesis</keyword>
<dbReference type="PRINTS" id="PR00096">
    <property type="entry name" value="GATASE"/>
</dbReference>
<dbReference type="InterPro" id="IPR029062">
    <property type="entry name" value="Class_I_gatase-like"/>
</dbReference>
<feature type="active site" description="Nucleophile" evidence="9">
    <location>
        <position position="85"/>
    </location>
</feature>
<dbReference type="Gene3D" id="3.30.300.10">
    <property type="match status" value="1"/>
</dbReference>
<comment type="subunit">
    <text evidence="9">Homodimer.</text>
</comment>
<feature type="domain" description="GMPS ATP-PPase" evidence="11">
    <location>
        <begin position="196"/>
        <end position="385"/>
    </location>
</feature>
<dbReference type="GO" id="GO:0008483">
    <property type="term" value="F:transaminase activity"/>
    <property type="evidence" value="ECO:0007669"/>
    <property type="project" value="UniProtKB-KW"/>
</dbReference>
<dbReference type="Gene3D" id="3.40.50.620">
    <property type="entry name" value="HUPs"/>
    <property type="match status" value="1"/>
</dbReference>
<evidence type="ECO:0000313" key="12">
    <source>
        <dbReference type="EMBL" id="SSC13507.1"/>
    </source>
</evidence>
<dbReference type="AlphaFoldDB" id="A0A7Z7PPK1"/>
<evidence type="ECO:0000256" key="3">
    <source>
        <dbReference type="ARBA" id="ARBA00022598"/>
    </source>
</evidence>
<keyword evidence="12" id="KW-0808">Transferase</keyword>
<dbReference type="Gene3D" id="3.40.50.880">
    <property type="match status" value="1"/>
</dbReference>
<keyword evidence="3 9" id="KW-0436">Ligase</keyword>
<dbReference type="InterPro" id="IPR004739">
    <property type="entry name" value="GMP_synth_GATase"/>
</dbReference>
<comment type="pathway">
    <text evidence="2 9">Purine metabolism; GMP biosynthesis; GMP from XMP (L-Gln route): step 1/1.</text>
</comment>
<dbReference type="InterPro" id="IPR025777">
    <property type="entry name" value="GMPS_ATP_PPase_dom"/>
</dbReference>
<organism evidence="12 13">
    <name type="scientific">Mesotoga infera</name>
    <dbReference type="NCBI Taxonomy" id="1236046"/>
    <lineage>
        <taxon>Bacteria</taxon>
        <taxon>Thermotogati</taxon>
        <taxon>Thermotogota</taxon>
        <taxon>Thermotogae</taxon>
        <taxon>Kosmotogales</taxon>
        <taxon>Kosmotogaceae</taxon>
        <taxon>Mesotoga</taxon>
    </lineage>
</organism>
<evidence type="ECO:0000256" key="6">
    <source>
        <dbReference type="ARBA" id="ARBA00022755"/>
    </source>
</evidence>
<gene>
    <name evidence="9 12" type="primary">guaA</name>
    <name evidence="12" type="ORF">MESINF_2067</name>
</gene>
<dbReference type="NCBIfam" id="TIGR00888">
    <property type="entry name" value="guaA_Nterm"/>
    <property type="match status" value="1"/>
</dbReference>
<dbReference type="FunFam" id="3.30.300.10:FF:000002">
    <property type="entry name" value="GMP synthase [glutamine-hydrolyzing]"/>
    <property type="match status" value="1"/>
</dbReference>
<protein>
    <recommendedName>
        <fullName evidence="9">GMP synthase [glutamine-hydrolyzing]</fullName>
        <ecNumber evidence="9">6.3.5.2</ecNumber>
    </recommendedName>
    <alternativeName>
        <fullName evidence="9">GMP synthetase</fullName>
    </alternativeName>
    <alternativeName>
        <fullName evidence="9">Glutamine amidotransferase</fullName>
    </alternativeName>
</protein>
<evidence type="ECO:0000256" key="10">
    <source>
        <dbReference type="PROSITE-ProRule" id="PRU00886"/>
    </source>
</evidence>
<keyword evidence="13" id="KW-1185">Reference proteome</keyword>
<dbReference type="Pfam" id="PF00958">
    <property type="entry name" value="GMP_synt_C"/>
    <property type="match status" value="1"/>
</dbReference>
<dbReference type="GO" id="GO:0005524">
    <property type="term" value="F:ATP binding"/>
    <property type="evidence" value="ECO:0007669"/>
    <property type="project" value="UniProtKB-UniRule"/>
</dbReference>
<dbReference type="Proteomes" id="UP000250796">
    <property type="component" value="Chromosome MESINF"/>
</dbReference>
<dbReference type="InterPro" id="IPR022310">
    <property type="entry name" value="NAD/GMP_synthase"/>
</dbReference>
<dbReference type="Pfam" id="PF00117">
    <property type="entry name" value="GATase"/>
    <property type="match status" value="1"/>
</dbReference>
<dbReference type="InterPro" id="IPR001674">
    <property type="entry name" value="GMP_synth_C"/>
</dbReference>
<dbReference type="PROSITE" id="PS51553">
    <property type="entry name" value="GMPS_ATP_PPASE"/>
    <property type="match status" value="1"/>
</dbReference>
<dbReference type="Pfam" id="PF02540">
    <property type="entry name" value="NAD_synthase"/>
    <property type="match status" value="1"/>
</dbReference>
<dbReference type="NCBIfam" id="NF000848">
    <property type="entry name" value="PRK00074.1"/>
    <property type="match status" value="1"/>
</dbReference>
<dbReference type="HAMAP" id="MF_00344">
    <property type="entry name" value="GMP_synthase"/>
    <property type="match status" value="1"/>
</dbReference>
<evidence type="ECO:0000256" key="2">
    <source>
        <dbReference type="ARBA" id="ARBA00005153"/>
    </source>
</evidence>
<accession>A0A7Z7PPK1</accession>
<dbReference type="NCBIfam" id="TIGR00884">
    <property type="entry name" value="guaA_Cterm"/>
    <property type="match status" value="1"/>
</dbReference>
<feature type="binding site" evidence="10">
    <location>
        <begin position="223"/>
        <end position="229"/>
    </location>
    <ligand>
        <name>ATP</name>
        <dbReference type="ChEBI" id="CHEBI:30616"/>
    </ligand>
</feature>
<keyword evidence="6 9" id="KW-0658">Purine biosynthesis</keyword>
<dbReference type="GO" id="GO:0005829">
    <property type="term" value="C:cytosol"/>
    <property type="evidence" value="ECO:0007669"/>
    <property type="project" value="TreeGrafter"/>
</dbReference>
<dbReference type="FunFam" id="3.40.50.620:FF:000001">
    <property type="entry name" value="GMP synthase [glutamine-hydrolyzing]"/>
    <property type="match status" value="1"/>
</dbReference>
<dbReference type="PANTHER" id="PTHR11922:SF2">
    <property type="entry name" value="GMP SYNTHASE [GLUTAMINE-HYDROLYZING]"/>
    <property type="match status" value="1"/>
</dbReference>
<dbReference type="CDD" id="cd01742">
    <property type="entry name" value="GATase1_GMP_Synthase"/>
    <property type="match status" value="1"/>
</dbReference>
<evidence type="ECO:0000313" key="13">
    <source>
        <dbReference type="Proteomes" id="UP000250796"/>
    </source>
</evidence>
<evidence type="ECO:0000256" key="8">
    <source>
        <dbReference type="ARBA" id="ARBA00022962"/>
    </source>
</evidence>
<dbReference type="SUPFAM" id="SSF54810">
    <property type="entry name" value="GMP synthetase C-terminal dimerisation domain"/>
    <property type="match status" value="1"/>
</dbReference>
<dbReference type="KEGG" id="minf:MESINF_2067"/>
<evidence type="ECO:0000259" key="11">
    <source>
        <dbReference type="PROSITE" id="PS51553"/>
    </source>
</evidence>
<evidence type="ECO:0000256" key="5">
    <source>
        <dbReference type="ARBA" id="ARBA00022749"/>
    </source>
</evidence>
<dbReference type="SUPFAM" id="SSF52402">
    <property type="entry name" value="Adenine nucleotide alpha hydrolases-like"/>
    <property type="match status" value="1"/>
</dbReference>
<sequence length="510" mass="56281">MFFGRIDVMERIVVLDYGSQYTMLLARRIREFGILCTVEHPSSVVLDKDVKGIVLSGGPQSVYESGSLDIPKEVLTAGLPILGICYGMHLMVKNFGGTVSRGKKAEYGLTPVSLEDSKLLTDVPRTITAWMSHGDEVTTLPPCYRTIARSGNGVVAGMTDGRNYALQFHPEVHHTQCGTKILENFVLKVCDVSRNWKISDFAYEQVEKIREIVGNKKVIAGLSGGVDSTVAAVLTARAIGANLTGIFVNHGLMRKDEECEVPEVMKTLGINLRVVDASDTFFRKLHGVTDPERKRKIIGETFIEVFEGEASDIDADFLLQGTIYSDVIESAASSRTSDKIKSHHNVGGLPENMKLKLLEPLRELFKDEVRALGKTLGISSKFIDRQPFPGPGLGVRILGEVDAEKARILKEVDDIFLKTLEEYGEKGKIWQAFAVLLPVKSVGVKGDRRAYGYVVALRAVHSAEGMTASWYEIPHAVLREISSRITSRVPEVGRVTYDITDKPPATIEWE</sequence>
<evidence type="ECO:0000256" key="7">
    <source>
        <dbReference type="ARBA" id="ARBA00022840"/>
    </source>
</evidence>
<proteinExistence type="inferred from homology"/>
<dbReference type="CDD" id="cd01997">
    <property type="entry name" value="GMP_synthase_C"/>
    <property type="match status" value="1"/>
</dbReference>
<name>A0A7Z7PPK1_9BACT</name>
<evidence type="ECO:0000256" key="1">
    <source>
        <dbReference type="ARBA" id="ARBA00002332"/>
    </source>
</evidence>
<dbReference type="EMBL" id="LS974202">
    <property type="protein sequence ID" value="SSC13507.1"/>
    <property type="molecule type" value="Genomic_DNA"/>
</dbReference>
<dbReference type="InterPro" id="IPR017926">
    <property type="entry name" value="GATASE"/>
</dbReference>
<keyword evidence="7 9" id="KW-0067">ATP-binding</keyword>
<dbReference type="InterPro" id="IPR022955">
    <property type="entry name" value="GMP_synthase"/>
</dbReference>
<keyword evidence="4 9" id="KW-0547">Nucleotide-binding</keyword>
<comment type="catalytic activity">
    <reaction evidence="9">
        <text>XMP + L-glutamine + ATP + H2O = GMP + L-glutamate + AMP + diphosphate + 2 H(+)</text>
        <dbReference type="Rhea" id="RHEA:11680"/>
        <dbReference type="ChEBI" id="CHEBI:15377"/>
        <dbReference type="ChEBI" id="CHEBI:15378"/>
        <dbReference type="ChEBI" id="CHEBI:29985"/>
        <dbReference type="ChEBI" id="CHEBI:30616"/>
        <dbReference type="ChEBI" id="CHEBI:33019"/>
        <dbReference type="ChEBI" id="CHEBI:57464"/>
        <dbReference type="ChEBI" id="CHEBI:58115"/>
        <dbReference type="ChEBI" id="CHEBI:58359"/>
        <dbReference type="ChEBI" id="CHEBI:456215"/>
        <dbReference type="EC" id="6.3.5.2"/>
    </reaction>
</comment>
<dbReference type="GO" id="GO:0003921">
    <property type="term" value="F:GMP synthase activity"/>
    <property type="evidence" value="ECO:0007669"/>
    <property type="project" value="InterPro"/>
</dbReference>
<comment type="function">
    <text evidence="1 9">Catalyzes the synthesis of GMP from XMP.</text>
</comment>
<dbReference type="PROSITE" id="PS51273">
    <property type="entry name" value="GATASE_TYPE_1"/>
    <property type="match status" value="1"/>
</dbReference>
<dbReference type="SUPFAM" id="SSF52317">
    <property type="entry name" value="Class I glutamine amidotransferase-like"/>
    <property type="match status" value="1"/>
</dbReference>
<keyword evidence="8 9" id="KW-0315">Glutamine amidotransferase</keyword>
<evidence type="ECO:0000256" key="4">
    <source>
        <dbReference type="ARBA" id="ARBA00022741"/>
    </source>
</evidence>
<dbReference type="PANTHER" id="PTHR11922">
    <property type="entry name" value="GMP SYNTHASE-RELATED"/>
    <property type="match status" value="1"/>
</dbReference>
<reference evidence="12 13" key="1">
    <citation type="submission" date="2017-01" db="EMBL/GenBank/DDBJ databases">
        <authorList>
            <person name="Erauso G."/>
        </authorList>
    </citation>
    <scope>NUCLEOTIDE SEQUENCE [LARGE SCALE GENOMIC DNA]</scope>
    <source>
        <strain evidence="12">MESINF1</strain>
    </source>
</reference>
<evidence type="ECO:0000256" key="9">
    <source>
        <dbReference type="HAMAP-Rule" id="MF_00344"/>
    </source>
</evidence>